<evidence type="ECO:0008006" key="3">
    <source>
        <dbReference type="Google" id="ProtNLM"/>
    </source>
</evidence>
<protein>
    <recommendedName>
        <fullName evidence="3">Reverse transcriptase domain-containing protein</fullName>
    </recommendedName>
</protein>
<dbReference type="Proteomes" id="UP000799118">
    <property type="component" value="Unassembled WGS sequence"/>
</dbReference>
<gene>
    <name evidence="1" type="ORF">BT96DRAFT_960773</name>
</gene>
<accession>A0A6A4GJ56</accession>
<keyword evidence="2" id="KW-1185">Reference proteome</keyword>
<proteinExistence type="predicted"/>
<dbReference type="EMBL" id="ML770008">
    <property type="protein sequence ID" value="KAE9385265.1"/>
    <property type="molecule type" value="Genomic_DNA"/>
</dbReference>
<dbReference type="AlphaFoldDB" id="A0A6A4GJ56"/>
<reference evidence="1" key="1">
    <citation type="journal article" date="2019" name="Environ. Microbiol.">
        <title>Fungal ecological strategies reflected in gene transcription - a case study of two litter decomposers.</title>
        <authorList>
            <person name="Barbi F."/>
            <person name="Kohler A."/>
            <person name="Barry K."/>
            <person name="Baskaran P."/>
            <person name="Daum C."/>
            <person name="Fauchery L."/>
            <person name="Ihrmark K."/>
            <person name="Kuo A."/>
            <person name="LaButti K."/>
            <person name="Lipzen A."/>
            <person name="Morin E."/>
            <person name="Grigoriev I.V."/>
            <person name="Henrissat B."/>
            <person name="Lindahl B."/>
            <person name="Martin F."/>
        </authorList>
    </citation>
    <scope>NUCLEOTIDE SEQUENCE</scope>
    <source>
        <strain evidence="1">JB14</strain>
    </source>
</reference>
<organism evidence="1 2">
    <name type="scientific">Gymnopus androsaceus JB14</name>
    <dbReference type="NCBI Taxonomy" id="1447944"/>
    <lineage>
        <taxon>Eukaryota</taxon>
        <taxon>Fungi</taxon>
        <taxon>Dikarya</taxon>
        <taxon>Basidiomycota</taxon>
        <taxon>Agaricomycotina</taxon>
        <taxon>Agaricomycetes</taxon>
        <taxon>Agaricomycetidae</taxon>
        <taxon>Agaricales</taxon>
        <taxon>Marasmiineae</taxon>
        <taxon>Omphalotaceae</taxon>
        <taxon>Gymnopus</taxon>
    </lineage>
</organism>
<dbReference type="OrthoDB" id="2205812at2759"/>
<evidence type="ECO:0000313" key="1">
    <source>
        <dbReference type="EMBL" id="KAE9385265.1"/>
    </source>
</evidence>
<sequence>MIRESDLKGYKIPQEKERLIVNLFADDTSAFLDAADKFEDLQTLLDKWCFASGAKFNIGKTNIIPIGVEEYCKEVILTRRTGPNMTPLPANLHIAVIGEAVRILGAWFGNKIDAEHIWAPVMEKIDTHLARWARGGPTLEGRRQIIQMVIGGMTQYLTVVQGMPATVEKRLTKRINTFLWKEKGHNPVNQKVILGPIEKGGRKTGECGP</sequence>
<evidence type="ECO:0000313" key="2">
    <source>
        <dbReference type="Proteomes" id="UP000799118"/>
    </source>
</evidence>
<name>A0A6A4GJ56_9AGAR</name>